<evidence type="ECO:0000313" key="2">
    <source>
        <dbReference type="EMBL" id="MFD2903761.1"/>
    </source>
</evidence>
<dbReference type="PANTHER" id="PTHR46825:SF9">
    <property type="entry name" value="BETA-LACTAMASE-RELATED DOMAIN-CONTAINING PROTEIN"/>
    <property type="match status" value="1"/>
</dbReference>
<dbReference type="GO" id="GO:0016787">
    <property type="term" value="F:hydrolase activity"/>
    <property type="evidence" value="ECO:0007669"/>
    <property type="project" value="UniProtKB-KW"/>
</dbReference>
<dbReference type="Pfam" id="PF00144">
    <property type="entry name" value="Beta-lactamase"/>
    <property type="match status" value="1"/>
</dbReference>
<organism evidence="2 3">
    <name type="scientific">Sphingobacterium anhuiense</name>
    <dbReference type="NCBI Taxonomy" id="493780"/>
    <lineage>
        <taxon>Bacteria</taxon>
        <taxon>Pseudomonadati</taxon>
        <taxon>Bacteroidota</taxon>
        <taxon>Sphingobacteriia</taxon>
        <taxon>Sphingobacteriales</taxon>
        <taxon>Sphingobacteriaceae</taxon>
        <taxon>Sphingobacterium</taxon>
    </lineage>
</organism>
<dbReference type="SUPFAM" id="SSF56601">
    <property type="entry name" value="beta-lactamase/transpeptidase-like"/>
    <property type="match status" value="1"/>
</dbReference>
<keyword evidence="3" id="KW-1185">Reference proteome</keyword>
<dbReference type="RefSeq" id="WP_380919291.1">
    <property type="nucleotide sequence ID" value="NZ_JBHUPE010000004.1"/>
</dbReference>
<comment type="caution">
    <text evidence="2">The sequence shown here is derived from an EMBL/GenBank/DDBJ whole genome shotgun (WGS) entry which is preliminary data.</text>
</comment>
<dbReference type="Gene3D" id="3.40.710.10">
    <property type="entry name" value="DD-peptidase/beta-lactamase superfamily"/>
    <property type="match status" value="1"/>
</dbReference>
<gene>
    <name evidence="2" type="ORF">ACFS6I_07500</name>
</gene>
<dbReference type="InterPro" id="IPR001466">
    <property type="entry name" value="Beta-lactam-related"/>
</dbReference>
<dbReference type="PANTHER" id="PTHR46825">
    <property type="entry name" value="D-ALANYL-D-ALANINE-CARBOXYPEPTIDASE/ENDOPEPTIDASE AMPH"/>
    <property type="match status" value="1"/>
</dbReference>
<dbReference type="InterPro" id="IPR050491">
    <property type="entry name" value="AmpC-like"/>
</dbReference>
<name>A0ABW5YU04_9SPHI</name>
<accession>A0ABW5YU04</accession>
<dbReference type="InterPro" id="IPR012338">
    <property type="entry name" value="Beta-lactam/transpept-like"/>
</dbReference>
<dbReference type="EMBL" id="JBHUPE010000004">
    <property type="protein sequence ID" value="MFD2903761.1"/>
    <property type="molecule type" value="Genomic_DNA"/>
</dbReference>
<sequence>MKTKMKYLIIFILTIIFHYNSIAQQDSLQSFIQSYVTKNGFDGTILVQQDSAIIYHESFGIADRRFDVAINNETIYNIASITKAFTAVLILQLVEQGKLELNKPFKTYLPEYPDKVSLKVTLHQLLNHNSGVVLIDTVSSVDNAMKYGLGIFQTPYTSDQILKSFWDKPLANKPGTKFTYNNADYIILGKIIEKIYRKTYEEVLYEKILRPLDMHNSGVMHEKDIIKNLASTYFKDKNSVIFINSLPMFIENWYAAGAMYCSPSDLLKFSNALYGLKLINKRSLDSMLTPGLDDYGYGVWIKGLGDERRMERYGQIMGINAVWMKFLNKTTTIIILSNTNVANLGELALKIEMNVPK</sequence>
<reference evidence="3" key="1">
    <citation type="journal article" date="2019" name="Int. J. Syst. Evol. Microbiol.">
        <title>The Global Catalogue of Microorganisms (GCM) 10K type strain sequencing project: providing services to taxonomists for standard genome sequencing and annotation.</title>
        <authorList>
            <consortium name="The Broad Institute Genomics Platform"/>
            <consortium name="The Broad Institute Genome Sequencing Center for Infectious Disease"/>
            <person name="Wu L."/>
            <person name="Ma J."/>
        </authorList>
    </citation>
    <scope>NUCLEOTIDE SEQUENCE [LARGE SCALE GENOMIC DNA]</scope>
    <source>
        <strain evidence="3">KCTC 22209</strain>
    </source>
</reference>
<proteinExistence type="predicted"/>
<feature type="domain" description="Beta-lactamase-related" evidence="1">
    <location>
        <begin position="29"/>
        <end position="341"/>
    </location>
</feature>
<evidence type="ECO:0000313" key="3">
    <source>
        <dbReference type="Proteomes" id="UP001597509"/>
    </source>
</evidence>
<dbReference type="EC" id="3.-.-.-" evidence="2"/>
<dbReference type="Proteomes" id="UP001597509">
    <property type="component" value="Unassembled WGS sequence"/>
</dbReference>
<keyword evidence="2" id="KW-0378">Hydrolase</keyword>
<evidence type="ECO:0000259" key="1">
    <source>
        <dbReference type="Pfam" id="PF00144"/>
    </source>
</evidence>
<protein>
    <submittedName>
        <fullName evidence="2">Serine hydrolase domain-containing protein</fullName>
        <ecNumber evidence="2">3.-.-.-</ecNumber>
    </submittedName>
</protein>